<keyword evidence="3" id="KW-1185">Reference proteome</keyword>
<keyword evidence="2" id="KW-0808">Transferase</keyword>
<dbReference type="EMBL" id="RQXW01000001">
    <property type="protein sequence ID" value="RTE67396.1"/>
    <property type="molecule type" value="Genomic_DNA"/>
</dbReference>
<reference evidence="2 3" key="1">
    <citation type="submission" date="2018-11" db="EMBL/GenBank/DDBJ databases">
        <title>The draft genome sequence of Amphritea opalescens ANRC-JH13T.</title>
        <authorList>
            <person name="Fang Z."/>
            <person name="Zhang Y."/>
            <person name="Han X."/>
        </authorList>
    </citation>
    <scope>NUCLEOTIDE SEQUENCE [LARGE SCALE GENOMIC DNA]</scope>
    <source>
        <strain evidence="2 3">ANRC-JH13</strain>
    </source>
</reference>
<dbReference type="Pfam" id="PF00117">
    <property type="entry name" value="GATase"/>
    <property type="match status" value="1"/>
</dbReference>
<dbReference type="PANTHER" id="PTHR42695">
    <property type="entry name" value="GLUTAMINE AMIDOTRANSFERASE YLR126C-RELATED"/>
    <property type="match status" value="1"/>
</dbReference>
<dbReference type="GO" id="GO:0016740">
    <property type="term" value="F:transferase activity"/>
    <property type="evidence" value="ECO:0007669"/>
    <property type="project" value="UniProtKB-KW"/>
</dbReference>
<dbReference type="Gene3D" id="3.40.50.880">
    <property type="match status" value="1"/>
</dbReference>
<dbReference type="SUPFAM" id="SSF52317">
    <property type="entry name" value="Class I glutamine amidotransferase-like"/>
    <property type="match status" value="1"/>
</dbReference>
<proteinExistence type="predicted"/>
<dbReference type="AlphaFoldDB" id="A0A430KVA4"/>
<dbReference type="InterPro" id="IPR029062">
    <property type="entry name" value="Class_I_gatase-like"/>
</dbReference>
<dbReference type="InterPro" id="IPR044992">
    <property type="entry name" value="ChyE-like"/>
</dbReference>
<dbReference type="OrthoDB" id="9813383at2"/>
<comment type="caution">
    <text evidence="2">The sequence shown here is derived from an EMBL/GenBank/DDBJ whole genome shotgun (WGS) entry which is preliminary data.</text>
</comment>
<dbReference type="Proteomes" id="UP000283087">
    <property type="component" value="Unassembled WGS sequence"/>
</dbReference>
<sequence length="230" mass="25340">MPQMIRVLILQHAEGEWIGSMHDWFTDSSRCNGFILTTVRLDQGEALLDVNAFDWLLVMGGPMSVNDEAHYPWLIDEKKLIRQAVEQDKTILGICLGGQLIAAALGAQVYQNSTVEIGWFPVSSTDAKVTWLPRTFSPLSWHGDCFKLPAGARAFASSAVTPCQGFSVGQRIWALQFHLEATFGTVDAFLACETSGLPEGEYVQSKTQLNSDKHLPQSRQAMHGLLASLC</sequence>
<evidence type="ECO:0000313" key="3">
    <source>
        <dbReference type="Proteomes" id="UP000283087"/>
    </source>
</evidence>
<dbReference type="InterPro" id="IPR017926">
    <property type="entry name" value="GATASE"/>
</dbReference>
<feature type="domain" description="Glutamine amidotransferase" evidence="1">
    <location>
        <begin position="21"/>
        <end position="187"/>
    </location>
</feature>
<dbReference type="PROSITE" id="PS51273">
    <property type="entry name" value="GATASE_TYPE_1"/>
    <property type="match status" value="1"/>
</dbReference>
<evidence type="ECO:0000259" key="1">
    <source>
        <dbReference type="Pfam" id="PF00117"/>
    </source>
</evidence>
<dbReference type="RefSeq" id="WP_126156606.1">
    <property type="nucleotide sequence ID" value="NZ_RQXW01000001.1"/>
</dbReference>
<organism evidence="2 3">
    <name type="scientific">Amphritea opalescens</name>
    <dbReference type="NCBI Taxonomy" id="2490544"/>
    <lineage>
        <taxon>Bacteria</taxon>
        <taxon>Pseudomonadati</taxon>
        <taxon>Pseudomonadota</taxon>
        <taxon>Gammaproteobacteria</taxon>
        <taxon>Oceanospirillales</taxon>
        <taxon>Oceanospirillaceae</taxon>
        <taxon>Amphritea</taxon>
    </lineage>
</organism>
<keyword evidence="2" id="KW-0315">Glutamine amidotransferase</keyword>
<accession>A0A430KVA4</accession>
<evidence type="ECO:0000313" key="2">
    <source>
        <dbReference type="EMBL" id="RTE67396.1"/>
    </source>
</evidence>
<dbReference type="GO" id="GO:0005829">
    <property type="term" value="C:cytosol"/>
    <property type="evidence" value="ECO:0007669"/>
    <property type="project" value="TreeGrafter"/>
</dbReference>
<protein>
    <submittedName>
        <fullName evidence="2">Type 1 glutamine amidotransferase</fullName>
    </submittedName>
</protein>
<gene>
    <name evidence="2" type="ORF">EH243_00120</name>
</gene>
<dbReference type="PANTHER" id="PTHR42695:SF5">
    <property type="entry name" value="GLUTAMINE AMIDOTRANSFERASE YLR126C-RELATED"/>
    <property type="match status" value="1"/>
</dbReference>
<name>A0A430KVA4_9GAMM</name>
<dbReference type="CDD" id="cd01741">
    <property type="entry name" value="GATase1_1"/>
    <property type="match status" value="1"/>
</dbReference>